<evidence type="ECO:0000313" key="1">
    <source>
        <dbReference type="EMBL" id="KAF5933984.1"/>
    </source>
</evidence>
<protein>
    <submittedName>
        <fullName evidence="1">Uncharacterized protein</fullName>
    </submittedName>
</protein>
<sequence>MFTKLLGTLSKTLSNHSMEKSIVKIIWTRSRSISYFHFQQLQTGENYKQAFVILANV</sequence>
<dbReference type="EMBL" id="JACBKZ010000014">
    <property type="protein sequence ID" value="KAF5933984.1"/>
    <property type="molecule type" value="Genomic_DNA"/>
</dbReference>
<comment type="caution">
    <text evidence="1">The sequence shown here is derived from an EMBL/GenBank/DDBJ whole genome shotgun (WGS) entry which is preliminary data.</text>
</comment>
<gene>
    <name evidence="1" type="ORF">HYC85_030155</name>
</gene>
<name>A0A7J7G3R4_CAMSI</name>
<dbReference type="Proteomes" id="UP000593564">
    <property type="component" value="Unassembled WGS sequence"/>
</dbReference>
<keyword evidence="2" id="KW-1185">Reference proteome</keyword>
<organism evidence="1 2">
    <name type="scientific">Camellia sinensis</name>
    <name type="common">Tea plant</name>
    <name type="synonym">Thea sinensis</name>
    <dbReference type="NCBI Taxonomy" id="4442"/>
    <lineage>
        <taxon>Eukaryota</taxon>
        <taxon>Viridiplantae</taxon>
        <taxon>Streptophyta</taxon>
        <taxon>Embryophyta</taxon>
        <taxon>Tracheophyta</taxon>
        <taxon>Spermatophyta</taxon>
        <taxon>Magnoliopsida</taxon>
        <taxon>eudicotyledons</taxon>
        <taxon>Gunneridae</taxon>
        <taxon>Pentapetalae</taxon>
        <taxon>asterids</taxon>
        <taxon>Ericales</taxon>
        <taxon>Theaceae</taxon>
        <taxon>Camellia</taxon>
    </lineage>
</organism>
<reference evidence="2" key="1">
    <citation type="journal article" date="2020" name="Nat. Commun.">
        <title>Genome assembly of wild tea tree DASZ reveals pedigree and selection history of tea varieties.</title>
        <authorList>
            <person name="Zhang W."/>
            <person name="Zhang Y."/>
            <person name="Qiu H."/>
            <person name="Guo Y."/>
            <person name="Wan H."/>
            <person name="Zhang X."/>
            <person name="Scossa F."/>
            <person name="Alseekh S."/>
            <person name="Zhang Q."/>
            <person name="Wang P."/>
            <person name="Xu L."/>
            <person name="Schmidt M.H."/>
            <person name="Jia X."/>
            <person name="Li D."/>
            <person name="Zhu A."/>
            <person name="Guo F."/>
            <person name="Chen W."/>
            <person name="Ni D."/>
            <person name="Usadel B."/>
            <person name="Fernie A.R."/>
            <person name="Wen W."/>
        </authorList>
    </citation>
    <scope>NUCLEOTIDE SEQUENCE [LARGE SCALE GENOMIC DNA]</scope>
    <source>
        <strain evidence="2">cv. G240</strain>
    </source>
</reference>
<reference evidence="1 2" key="2">
    <citation type="submission" date="2020-07" db="EMBL/GenBank/DDBJ databases">
        <title>Genome assembly of wild tea tree DASZ reveals pedigree and selection history of tea varieties.</title>
        <authorList>
            <person name="Zhang W."/>
        </authorList>
    </citation>
    <scope>NUCLEOTIDE SEQUENCE [LARGE SCALE GENOMIC DNA]</scope>
    <source>
        <strain evidence="2">cv. G240</strain>
        <tissue evidence="1">Leaf</tissue>
    </source>
</reference>
<accession>A0A7J7G3R4</accession>
<dbReference type="AlphaFoldDB" id="A0A7J7G3R4"/>
<proteinExistence type="predicted"/>
<evidence type="ECO:0000313" key="2">
    <source>
        <dbReference type="Proteomes" id="UP000593564"/>
    </source>
</evidence>